<organism evidence="4">
    <name type="scientific">Gongylonema pulchrum</name>
    <dbReference type="NCBI Taxonomy" id="637853"/>
    <lineage>
        <taxon>Eukaryota</taxon>
        <taxon>Metazoa</taxon>
        <taxon>Ecdysozoa</taxon>
        <taxon>Nematoda</taxon>
        <taxon>Chromadorea</taxon>
        <taxon>Rhabditida</taxon>
        <taxon>Spirurina</taxon>
        <taxon>Spiruromorpha</taxon>
        <taxon>Spiruroidea</taxon>
        <taxon>Gongylonematidae</taxon>
        <taxon>Gongylonema</taxon>
    </lineage>
</organism>
<reference evidence="2 3" key="2">
    <citation type="submission" date="2018-11" db="EMBL/GenBank/DDBJ databases">
        <authorList>
            <consortium name="Pathogen Informatics"/>
        </authorList>
    </citation>
    <scope>NUCLEOTIDE SEQUENCE [LARGE SCALE GENOMIC DNA]</scope>
</reference>
<proteinExistence type="predicted"/>
<dbReference type="AlphaFoldDB" id="A0A183E2Q1"/>
<dbReference type="Gene3D" id="1.10.287.370">
    <property type="match status" value="1"/>
</dbReference>
<evidence type="ECO:0000313" key="2">
    <source>
        <dbReference type="EMBL" id="VDN25636.1"/>
    </source>
</evidence>
<dbReference type="EMBL" id="UYRT01082196">
    <property type="protein sequence ID" value="VDN25636.1"/>
    <property type="molecule type" value="Genomic_DNA"/>
</dbReference>
<comment type="subunit">
    <text evidence="1">Heterohexamer of two PFD-alpha type and four PFD-beta type subunits.</text>
</comment>
<reference evidence="4" key="1">
    <citation type="submission" date="2016-06" db="UniProtKB">
        <authorList>
            <consortium name="WormBaseParasite"/>
        </authorList>
    </citation>
    <scope>IDENTIFICATION</scope>
</reference>
<keyword evidence="3" id="KW-1185">Reference proteome</keyword>
<dbReference type="OrthoDB" id="433124at2759"/>
<dbReference type="Proteomes" id="UP000271098">
    <property type="component" value="Unassembled WGS sequence"/>
</dbReference>
<dbReference type="InterPro" id="IPR004127">
    <property type="entry name" value="Prefoldin_subunit_alpha"/>
</dbReference>
<evidence type="ECO:0000313" key="4">
    <source>
        <dbReference type="WBParaSite" id="GPUH_0001526201-mRNA-1"/>
    </source>
</evidence>
<protein>
    <submittedName>
        <fullName evidence="4">DH domain-containing protein</fullName>
    </submittedName>
</protein>
<accession>A0A183E2Q1</accession>
<evidence type="ECO:0000256" key="1">
    <source>
        <dbReference type="ARBA" id="ARBA00011695"/>
    </source>
</evidence>
<dbReference type="Pfam" id="PF02996">
    <property type="entry name" value="Prefoldin"/>
    <property type="match status" value="1"/>
</dbReference>
<dbReference type="InterPro" id="IPR009053">
    <property type="entry name" value="Prefoldin"/>
</dbReference>
<gene>
    <name evidence="2" type="ORF">GPUH_LOCUS15242</name>
</gene>
<dbReference type="SUPFAM" id="SSF46579">
    <property type="entry name" value="Prefoldin"/>
    <property type="match status" value="1"/>
</dbReference>
<evidence type="ECO:0000313" key="3">
    <source>
        <dbReference type="Proteomes" id="UP000271098"/>
    </source>
</evidence>
<sequence>MSTKSEQYEKYRAFVRERLEADYSEMLKVVNSIVEEMKEYETLLLIIDKIKVLDPEEPLEMQMNIGKNIFCEAVVEKRDHVIVKLIDDLYAELTLERAEVGVFFFFEH</sequence>
<name>A0A183E2Q1_9BILA</name>
<dbReference type="WBParaSite" id="GPUH_0001526201-mRNA-1">
    <property type="protein sequence ID" value="GPUH_0001526201-mRNA-1"/>
    <property type="gene ID" value="GPUH_0001526201"/>
</dbReference>